<sequence length="230" mass="24568">MPTIICASPKGGVGKSTTTVILASELASRGAGVTVIDADPNMPLSRWAARPNRPERLKVVADAREDTIIDAIEAAERQAQFVIVDLEGTANMLVAYAMSRADLVIIPSQGSQLDAAEAVKAIKLVKRQEKAFNREIPCAVLFTRTSAAIETRDLKDIQAQLTEAGVPTFKTQMVERAAFRAVFSYGGTLATLDPSQVSNIPAAKRNATALAHEVVQLLKANGKSLTREVA</sequence>
<dbReference type="KEGG" id="mmes:MMSR116_18185"/>
<dbReference type="AlphaFoldDB" id="A0A6B9FLW2"/>
<accession>A0A6B9FLW2</accession>
<dbReference type="InterPro" id="IPR009744">
    <property type="entry name" value="VirC1"/>
</dbReference>
<dbReference type="SUPFAM" id="SSF52540">
    <property type="entry name" value="P-loop containing nucleoside triphosphate hydrolases"/>
    <property type="match status" value="1"/>
</dbReference>
<dbReference type="CDD" id="cd02042">
    <property type="entry name" value="ParAB_family"/>
    <property type="match status" value="1"/>
</dbReference>
<dbReference type="PIRSF" id="PIRSF009320">
    <property type="entry name" value="Nuc_binding_HP_1000"/>
    <property type="match status" value="1"/>
</dbReference>
<dbReference type="EMBL" id="CP043538">
    <property type="protein sequence ID" value="QGY03601.1"/>
    <property type="molecule type" value="Genomic_DNA"/>
</dbReference>
<protein>
    <submittedName>
        <fullName evidence="1">ParA family protein</fullName>
    </submittedName>
</protein>
<dbReference type="PANTHER" id="PTHR13696:SF96">
    <property type="entry name" value="COBQ_COBB_MIND_PARA NUCLEOTIDE BINDING DOMAIN-CONTAINING PROTEIN"/>
    <property type="match status" value="1"/>
</dbReference>
<gene>
    <name evidence="1" type="ORF">MMSR116_18185</name>
</gene>
<dbReference type="RefSeq" id="WP_158168948.1">
    <property type="nucleotide sequence ID" value="NZ_CP043538.1"/>
</dbReference>
<dbReference type="InterPro" id="IPR027417">
    <property type="entry name" value="P-loop_NTPase"/>
</dbReference>
<organism evidence="1 2">
    <name type="scientific">Methylobacterium mesophilicum SR1.6/6</name>
    <dbReference type="NCBI Taxonomy" id="908290"/>
    <lineage>
        <taxon>Bacteria</taxon>
        <taxon>Pseudomonadati</taxon>
        <taxon>Pseudomonadota</taxon>
        <taxon>Alphaproteobacteria</taxon>
        <taxon>Hyphomicrobiales</taxon>
        <taxon>Methylobacteriaceae</taxon>
        <taxon>Methylobacterium</taxon>
    </lineage>
</organism>
<dbReference type="PANTHER" id="PTHR13696">
    <property type="entry name" value="P-LOOP CONTAINING NUCLEOSIDE TRIPHOSPHATE HYDROLASE"/>
    <property type="match status" value="1"/>
</dbReference>
<evidence type="ECO:0000313" key="2">
    <source>
        <dbReference type="Proteomes" id="UP000012488"/>
    </source>
</evidence>
<evidence type="ECO:0000313" key="1">
    <source>
        <dbReference type="EMBL" id="QGY03601.1"/>
    </source>
</evidence>
<reference evidence="1 2" key="2">
    <citation type="journal article" date="2013" name="Genome Announc.">
        <title>Draft Genome Sequence of Methylobacterium mesophilicum Strain SR1.6/6, Isolated from Citrus sinensis.</title>
        <authorList>
            <person name="Marinho Almeida D."/>
            <person name="Dini-Andreote F."/>
            <person name="Camargo Neves A.A."/>
            <person name="Juca Ramos R.T."/>
            <person name="Andreote F.D."/>
            <person name="Carneiro A.R."/>
            <person name="Oliveira de Souza Lima A."/>
            <person name="Caracciolo Gomes de Sa P.H."/>
            <person name="Ribeiro Barbosa M.S."/>
            <person name="Araujo W.L."/>
            <person name="Silva A."/>
        </authorList>
    </citation>
    <scope>NUCLEOTIDE SEQUENCE [LARGE SCALE GENOMIC DNA]</scope>
    <source>
        <strain evidence="1 2">SR1.6/6</strain>
    </source>
</reference>
<dbReference type="Gene3D" id="3.40.50.300">
    <property type="entry name" value="P-loop containing nucleotide triphosphate hydrolases"/>
    <property type="match status" value="1"/>
</dbReference>
<dbReference type="OrthoDB" id="113462at2"/>
<name>A0A6B9FLW2_9HYPH</name>
<reference evidence="1 2" key="1">
    <citation type="journal article" date="2012" name="Genet. Mol. Biol.">
        <title>Analysis of 16S rRNA and mxaF genes revealing insights into Methylobacterium niche-specific plant association.</title>
        <authorList>
            <person name="Dourado M.N."/>
            <person name="Andreote F.D."/>
            <person name="Dini-Andreote F."/>
            <person name="Conti R."/>
            <person name="Araujo J.M."/>
            <person name="Araujo W.L."/>
        </authorList>
    </citation>
    <scope>NUCLEOTIDE SEQUENCE [LARGE SCALE GENOMIC DNA]</scope>
    <source>
        <strain evidence="1 2">SR1.6/6</strain>
    </source>
</reference>
<dbReference type="InterPro" id="IPR050678">
    <property type="entry name" value="DNA_Partitioning_ATPase"/>
</dbReference>
<dbReference type="Pfam" id="PF07015">
    <property type="entry name" value="VirC1"/>
    <property type="match status" value="1"/>
</dbReference>
<proteinExistence type="predicted"/>
<dbReference type="Proteomes" id="UP000012488">
    <property type="component" value="Chromosome"/>
</dbReference>